<feature type="region of interest" description="Disordered" evidence="1">
    <location>
        <begin position="1"/>
        <end position="23"/>
    </location>
</feature>
<dbReference type="InterPro" id="IPR012312">
    <property type="entry name" value="Hemerythrin-like"/>
</dbReference>
<feature type="domain" description="Hemerythrin-like" evidence="2">
    <location>
        <begin position="28"/>
        <end position="153"/>
    </location>
</feature>
<dbReference type="EMBL" id="RBIR01000001">
    <property type="protein sequence ID" value="RKR30311.1"/>
    <property type="molecule type" value="Genomic_DNA"/>
</dbReference>
<dbReference type="Proteomes" id="UP000276055">
    <property type="component" value="Unassembled WGS sequence"/>
</dbReference>
<accession>A0A495FNK0</accession>
<evidence type="ECO:0000313" key="4">
    <source>
        <dbReference type="Proteomes" id="UP000276055"/>
    </source>
</evidence>
<dbReference type="Gene3D" id="1.20.120.520">
    <property type="entry name" value="nmb1532 protein domain like"/>
    <property type="match status" value="1"/>
</dbReference>
<dbReference type="RefSeq" id="WP_120950385.1">
    <property type="nucleotide sequence ID" value="NZ_RBIR01000001.1"/>
</dbReference>
<evidence type="ECO:0000259" key="2">
    <source>
        <dbReference type="Pfam" id="PF01814"/>
    </source>
</evidence>
<comment type="caution">
    <text evidence="3">The sequence shown here is derived from an EMBL/GenBank/DDBJ whole genome shotgun (WGS) entry which is preliminary data.</text>
</comment>
<dbReference type="OrthoDB" id="8451629at2"/>
<name>A0A495FNK0_9MICC</name>
<sequence>MDSPDATEDATATALNTPPGGADDDVRALEALRQHHAGMLKRLGALAAALSGAVMAGNAVAEHDAHEVLVEWCETDLVPHALAEEGRLYEGAGRTPEARLLVTALVAEHQGIAGMIEQLRGSRGVDAAVAAGALRALVAMHLQTEDQILLPFLAGHPDLSLASAVEGLEELVGESHIHGGGADRGSSV</sequence>
<evidence type="ECO:0000313" key="3">
    <source>
        <dbReference type="EMBL" id="RKR30311.1"/>
    </source>
</evidence>
<gene>
    <name evidence="3" type="ORF">C8D78_0636</name>
</gene>
<proteinExistence type="predicted"/>
<evidence type="ECO:0000256" key="1">
    <source>
        <dbReference type="SAM" id="MobiDB-lite"/>
    </source>
</evidence>
<organism evidence="3 4">
    <name type="scientific">Arthrobacter oryzae</name>
    <dbReference type="NCBI Taxonomy" id="409290"/>
    <lineage>
        <taxon>Bacteria</taxon>
        <taxon>Bacillati</taxon>
        <taxon>Actinomycetota</taxon>
        <taxon>Actinomycetes</taxon>
        <taxon>Micrococcales</taxon>
        <taxon>Micrococcaceae</taxon>
        <taxon>Arthrobacter</taxon>
    </lineage>
</organism>
<protein>
    <submittedName>
        <fullName evidence="3">Hemerythrin HHE cation binding domain-containing protein</fullName>
    </submittedName>
</protein>
<dbReference type="Pfam" id="PF01814">
    <property type="entry name" value="Hemerythrin"/>
    <property type="match status" value="1"/>
</dbReference>
<dbReference type="AlphaFoldDB" id="A0A495FNK0"/>
<reference evidence="3 4" key="1">
    <citation type="submission" date="2018-10" db="EMBL/GenBank/DDBJ databases">
        <title>Genomic Encyclopedia of Type Strains, Phase IV (KMG-IV): sequencing the most valuable type-strain genomes for metagenomic binning, comparative biology and taxonomic classification.</title>
        <authorList>
            <person name="Goeker M."/>
        </authorList>
    </citation>
    <scope>NUCLEOTIDE SEQUENCE [LARGE SCALE GENOMIC DNA]</scope>
    <source>
        <strain evidence="3 4">DSM 25586</strain>
    </source>
</reference>